<evidence type="ECO:0000313" key="3">
    <source>
        <dbReference type="EMBL" id="PWA36594.1"/>
    </source>
</evidence>
<feature type="signal peptide" evidence="1">
    <location>
        <begin position="1"/>
        <end position="18"/>
    </location>
</feature>
<dbReference type="PANTHER" id="PTHR22891">
    <property type="entry name" value="EUKARYOTIC TRANSLATION INITIATION FACTOR 2C"/>
    <property type="match status" value="1"/>
</dbReference>
<evidence type="ECO:0000256" key="1">
    <source>
        <dbReference type="SAM" id="SignalP"/>
    </source>
</evidence>
<dbReference type="InterPro" id="IPR036397">
    <property type="entry name" value="RNaseH_sf"/>
</dbReference>
<accession>A0A2U1KIK0</accession>
<keyword evidence="4" id="KW-1185">Reference proteome</keyword>
<dbReference type="Gene3D" id="3.30.420.10">
    <property type="entry name" value="Ribonuclease H-like superfamily/Ribonuclease H"/>
    <property type="match status" value="1"/>
</dbReference>
<organism evidence="3 4">
    <name type="scientific">Artemisia annua</name>
    <name type="common">Sweet wormwood</name>
    <dbReference type="NCBI Taxonomy" id="35608"/>
    <lineage>
        <taxon>Eukaryota</taxon>
        <taxon>Viridiplantae</taxon>
        <taxon>Streptophyta</taxon>
        <taxon>Embryophyta</taxon>
        <taxon>Tracheophyta</taxon>
        <taxon>Spermatophyta</taxon>
        <taxon>Magnoliopsida</taxon>
        <taxon>eudicotyledons</taxon>
        <taxon>Gunneridae</taxon>
        <taxon>Pentapetalae</taxon>
        <taxon>asterids</taxon>
        <taxon>campanulids</taxon>
        <taxon>Asterales</taxon>
        <taxon>Asteraceae</taxon>
        <taxon>Asteroideae</taxon>
        <taxon>Anthemideae</taxon>
        <taxon>Artemisiinae</taxon>
        <taxon>Artemisia</taxon>
    </lineage>
</organism>
<comment type="caution">
    <text evidence="3">The sequence shown here is derived from an EMBL/GenBank/DDBJ whole genome shotgun (WGS) entry which is preliminary data.</text>
</comment>
<dbReference type="Proteomes" id="UP000245207">
    <property type="component" value="Unassembled WGS sequence"/>
</dbReference>
<proteinExistence type="predicted"/>
<evidence type="ECO:0000259" key="2">
    <source>
        <dbReference type="PROSITE" id="PS50822"/>
    </source>
</evidence>
<dbReference type="AlphaFoldDB" id="A0A2U1KIK0"/>
<sequence>MVMLALMVPLLLRDGVSESQFNQVLNIELEQIMEACKFLDPVWDPKFMVIVAQKIHHTKFFQPNSDYNVPPGTIIDNKVCHRGTMTSTCGTTRPTHYHVLLDQIGFSTNGLQEFVHSLSYVYERSTSAVSQVAPLCYAHLAARQMAQFIKFDDMSDVTSSHSGGADSVGFAQMPKLHKNTCSSIVHNRNSDVVVLSFDTSQVEYAVATIAKGLRWDCNVEASEDGNDKEKILFCKKKLWYSQQNS</sequence>
<feature type="chain" id="PRO_5015538127" evidence="1">
    <location>
        <begin position="19"/>
        <end position="245"/>
    </location>
</feature>
<dbReference type="PROSITE" id="PS50822">
    <property type="entry name" value="PIWI"/>
    <property type="match status" value="1"/>
</dbReference>
<dbReference type="STRING" id="35608.A0A2U1KIK0"/>
<dbReference type="OrthoDB" id="1860322at2759"/>
<keyword evidence="1" id="KW-0732">Signal</keyword>
<dbReference type="SMART" id="SM00950">
    <property type="entry name" value="Piwi"/>
    <property type="match status" value="1"/>
</dbReference>
<gene>
    <name evidence="3" type="ORF">CTI12_AA598360</name>
</gene>
<dbReference type="InterPro" id="IPR012337">
    <property type="entry name" value="RNaseH-like_sf"/>
</dbReference>
<dbReference type="InterPro" id="IPR003165">
    <property type="entry name" value="Piwi"/>
</dbReference>
<feature type="domain" description="Piwi" evidence="2">
    <location>
        <begin position="10"/>
        <end position="150"/>
    </location>
</feature>
<evidence type="ECO:0000313" key="4">
    <source>
        <dbReference type="Proteomes" id="UP000245207"/>
    </source>
</evidence>
<protein>
    <submittedName>
        <fullName evidence="3">Protein argonaute 4A</fullName>
    </submittedName>
</protein>
<dbReference type="SUPFAM" id="SSF53098">
    <property type="entry name" value="Ribonuclease H-like"/>
    <property type="match status" value="1"/>
</dbReference>
<dbReference type="GO" id="GO:0003676">
    <property type="term" value="F:nucleic acid binding"/>
    <property type="evidence" value="ECO:0007669"/>
    <property type="project" value="InterPro"/>
</dbReference>
<name>A0A2U1KIK0_ARTAN</name>
<dbReference type="EMBL" id="PKPP01017949">
    <property type="protein sequence ID" value="PWA36594.1"/>
    <property type="molecule type" value="Genomic_DNA"/>
</dbReference>
<dbReference type="Pfam" id="PF02171">
    <property type="entry name" value="Piwi"/>
    <property type="match status" value="1"/>
</dbReference>
<reference evidence="3 4" key="1">
    <citation type="journal article" date="2018" name="Mol. Plant">
        <title>The genome of Artemisia annua provides insight into the evolution of Asteraceae family and artemisinin biosynthesis.</title>
        <authorList>
            <person name="Shen Q."/>
            <person name="Zhang L."/>
            <person name="Liao Z."/>
            <person name="Wang S."/>
            <person name="Yan T."/>
            <person name="Shi P."/>
            <person name="Liu M."/>
            <person name="Fu X."/>
            <person name="Pan Q."/>
            <person name="Wang Y."/>
            <person name="Lv Z."/>
            <person name="Lu X."/>
            <person name="Zhang F."/>
            <person name="Jiang W."/>
            <person name="Ma Y."/>
            <person name="Chen M."/>
            <person name="Hao X."/>
            <person name="Li L."/>
            <person name="Tang Y."/>
            <person name="Lv G."/>
            <person name="Zhou Y."/>
            <person name="Sun X."/>
            <person name="Brodelius P.E."/>
            <person name="Rose J.K.C."/>
            <person name="Tang K."/>
        </authorList>
    </citation>
    <scope>NUCLEOTIDE SEQUENCE [LARGE SCALE GENOMIC DNA]</scope>
    <source>
        <strain evidence="4">cv. Huhao1</strain>
        <tissue evidence="3">Leaf</tissue>
    </source>
</reference>